<feature type="compositionally biased region" description="Polar residues" evidence="8">
    <location>
        <begin position="311"/>
        <end position="321"/>
    </location>
</feature>
<keyword evidence="4 9" id="KW-0732">Signal</keyword>
<sequence length="967" mass="110833">MLAEQTRYSTMNRTLILRLSILLAVWLICASDQSQRRVLQRNSGARSTSHNGRTLPSHRQHGHYLIDQNKSVNRGLIRRNLSQTMQKDESRAQVKRINTQERPLVRQPQSRMLKDDSATSARSRTARFPSAANSPNILASFAGKNRVWIISAPHASDGYYRLMMSLLKNDVYCELAERHIQQIVIFHEEGEEGGKIRRITNEGKILEQPLDPAIVPKMMASLKLEKGKFGMVLLKKTLQVEERYPYPVRLEAMYEVVDQSPIRKIEKLRQKGFVQKCKAAGVEGQVSEGGEGGGSSSSGGTSGSSSTTGSKPTPATETVQVSVKKEEPRRTVIPTRSTRVKSTRKPFIAPTTPTTTIRITTIAPSTKATTRILTTPSRPPTTVPTTVLPTTQKPWTTKAFTPSESHRLPVQAEVTTRKPETAGHYFPVRTDKHRDRQHVQTGKHFATTSKTNRPVVHESPTDAPVVSTTTTEHYTKENTGRFGDNRTDRKDHSSHDVTPTQRRPQKTKSSKKKGVEKIFTNEYDDKIDLGKPTTPQVEETIEEANIPPKKGKESKKEEKPEKIDKKKKKTSDKPPKKEKTAKKDKADKKAKPEKDRNKKNKKTSKVDEETYIKPVKKTFTEAPKRSLSTFLDNFESKRRLLLITTPKEDNNMYSQQRDEYLETVCEMAIRKISIITIFGTLTNSTMKIDHFQLDNEKPMKVIGDDELLDRELITELRKEYGMTYNDFFMVLTDLDMRVKQYYEVPIAMKSVFDIVDTFQSRIKEMEKQKRDGITCKREDKTRSLESFLSRFRWRRRLLIISSANDEEWAYQQQLYALSGQACNMGLRHMAILKMVGIGVDGGGVLELYPINGSSSVDREDLAFNLVRDLRNYFQISPEYFSMLLVGKDGNVKSWYPSPMWSMDIVYDLIDSMQLRRQEMAIQQSLGMRCPEDEYGGYGYHGYPHERYEEGYQDDYRHHEGYYHRYHD</sequence>
<feature type="compositionally biased region" description="Basic and acidic residues" evidence="8">
    <location>
        <begin position="550"/>
        <end position="564"/>
    </location>
</feature>
<feature type="compositionally biased region" description="Polar residues" evidence="8">
    <location>
        <begin position="40"/>
        <end position="54"/>
    </location>
</feature>
<feature type="signal peptide" evidence="9">
    <location>
        <begin position="1"/>
        <end position="30"/>
    </location>
</feature>
<keyword evidence="2" id="KW-0964">Secreted</keyword>
<dbReference type="GO" id="GO:0030198">
    <property type="term" value="P:extracellular matrix organization"/>
    <property type="evidence" value="ECO:0007669"/>
    <property type="project" value="TreeGrafter"/>
</dbReference>
<dbReference type="PANTHER" id="PTHR46792">
    <property type="entry name" value="COILED-COIL DOMAIN-CONTAINING PROTEIN 80"/>
    <property type="match status" value="1"/>
</dbReference>
<evidence type="ECO:0000256" key="3">
    <source>
        <dbReference type="ARBA" id="ARBA00022530"/>
    </source>
</evidence>
<evidence type="ECO:0000256" key="5">
    <source>
        <dbReference type="ARBA" id="ARBA00038037"/>
    </source>
</evidence>
<name>A0AAV7D099_ENGPU</name>
<feature type="domain" description="DUF4174" evidence="10">
    <location>
        <begin position="787"/>
        <end position="918"/>
    </location>
</feature>
<evidence type="ECO:0000256" key="2">
    <source>
        <dbReference type="ARBA" id="ARBA00022525"/>
    </source>
</evidence>
<proteinExistence type="inferred from homology"/>
<evidence type="ECO:0000256" key="4">
    <source>
        <dbReference type="ARBA" id="ARBA00022729"/>
    </source>
</evidence>
<feature type="compositionally biased region" description="Basic and acidic residues" evidence="8">
    <location>
        <begin position="473"/>
        <end position="495"/>
    </location>
</feature>
<feature type="compositionally biased region" description="Basic and acidic residues" evidence="8">
    <location>
        <begin position="571"/>
        <end position="596"/>
    </location>
</feature>
<evidence type="ECO:0000259" key="10">
    <source>
        <dbReference type="Pfam" id="PF13778"/>
    </source>
</evidence>
<dbReference type="AlphaFoldDB" id="A0AAV7D099"/>
<feature type="domain" description="DUF4174" evidence="10">
    <location>
        <begin position="138"/>
        <end position="266"/>
    </location>
</feature>
<evidence type="ECO:0000313" key="11">
    <source>
        <dbReference type="EMBL" id="KAG8589703.1"/>
    </source>
</evidence>
<feature type="region of interest" description="Disordered" evidence="8">
    <location>
        <begin position="433"/>
        <end position="607"/>
    </location>
</feature>
<evidence type="ECO:0000256" key="1">
    <source>
        <dbReference type="ARBA" id="ARBA00004498"/>
    </source>
</evidence>
<feature type="compositionally biased region" description="Basic residues" evidence="8">
    <location>
        <begin position="503"/>
        <end position="514"/>
    </location>
</feature>
<dbReference type="InterPro" id="IPR025232">
    <property type="entry name" value="DUF4174"/>
</dbReference>
<feature type="domain" description="DUF4174" evidence="10">
    <location>
        <begin position="630"/>
        <end position="764"/>
    </location>
</feature>
<feature type="region of interest" description="Disordered" evidence="8">
    <location>
        <begin position="284"/>
        <end position="350"/>
    </location>
</feature>
<dbReference type="Proteomes" id="UP000824782">
    <property type="component" value="Unassembled WGS sequence"/>
</dbReference>
<comment type="similarity">
    <text evidence="5">Belongs to the CCDC80 family.</text>
</comment>
<dbReference type="PANTHER" id="PTHR46792:SF2">
    <property type="entry name" value="COILED-COIL DOMAIN-CONTAINING PROTEIN 80"/>
    <property type="match status" value="1"/>
</dbReference>
<keyword evidence="12" id="KW-1185">Reference proteome</keyword>
<organism evidence="11 12">
    <name type="scientific">Engystomops pustulosus</name>
    <name type="common">Tungara frog</name>
    <name type="synonym">Physalaemus pustulosus</name>
    <dbReference type="NCBI Taxonomy" id="76066"/>
    <lineage>
        <taxon>Eukaryota</taxon>
        <taxon>Metazoa</taxon>
        <taxon>Chordata</taxon>
        <taxon>Craniata</taxon>
        <taxon>Vertebrata</taxon>
        <taxon>Euteleostomi</taxon>
        <taxon>Amphibia</taxon>
        <taxon>Batrachia</taxon>
        <taxon>Anura</taxon>
        <taxon>Neobatrachia</taxon>
        <taxon>Hyloidea</taxon>
        <taxon>Leptodactylidae</taxon>
        <taxon>Leiuperinae</taxon>
        <taxon>Engystomops</taxon>
    </lineage>
</organism>
<feature type="compositionally biased region" description="Gly residues" evidence="8">
    <location>
        <begin position="287"/>
        <end position="302"/>
    </location>
</feature>
<feature type="region of interest" description="Disordered" evidence="8">
    <location>
        <begin position="107"/>
        <end position="128"/>
    </location>
</feature>
<evidence type="ECO:0000313" key="12">
    <source>
        <dbReference type="Proteomes" id="UP000824782"/>
    </source>
</evidence>
<dbReference type="GO" id="GO:0005604">
    <property type="term" value="C:basement membrane"/>
    <property type="evidence" value="ECO:0007669"/>
    <property type="project" value="TreeGrafter"/>
</dbReference>
<comment type="subcellular location">
    <subcellularLocation>
        <location evidence="1">Secreted</location>
        <location evidence="1">Extracellular space</location>
        <location evidence="1">Extracellular matrix</location>
    </subcellularLocation>
</comment>
<evidence type="ECO:0000256" key="6">
    <source>
        <dbReference type="ARBA" id="ARBA00038549"/>
    </source>
</evidence>
<accession>A0AAV7D099</accession>
<comment type="subunit">
    <text evidence="6">Binds to various extracellular matrix proteins.</text>
</comment>
<comment type="caution">
    <text evidence="11">The sequence shown here is derived from an EMBL/GenBank/DDBJ whole genome shotgun (WGS) entry which is preliminary data.</text>
</comment>
<feature type="chain" id="PRO_5043507492" description="Coiled-coil domain-containing protein 80" evidence="9">
    <location>
        <begin position="31"/>
        <end position="967"/>
    </location>
</feature>
<evidence type="ECO:0000256" key="7">
    <source>
        <dbReference type="ARBA" id="ARBA00039956"/>
    </source>
</evidence>
<protein>
    <recommendedName>
        <fullName evidence="7">Coiled-coil domain-containing protein 80</fullName>
    </recommendedName>
</protein>
<evidence type="ECO:0000256" key="8">
    <source>
        <dbReference type="SAM" id="MobiDB-lite"/>
    </source>
</evidence>
<feature type="region of interest" description="Disordered" evidence="8">
    <location>
        <begin position="40"/>
        <end position="63"/>
    </location>
</feature>
<gene>
    <name evidence="11" type="ORF">GDO81_006502</name>
</gene>
<evidence type="ECO:0000256" key="9">
    <source>
        <dbReference type="SAM" id="SignalP"/>
    </source>
</evidence>
<dbReference type="Pfam" id="PF13778">
    <property type="entry name" value="DUF4174"/>
    <property type="match status" value="3"/>
</dbReference>
<dbReference type="EMBL" id="WNYA01000002">
    <property type="protein sequence ID" value="KAG8589703.1"/>
    <property type="molecule type" value="Genomic_DNA"/>
</dbReference>
<keyword evidence="3" id="KW-0272">Extracellular matrix</keyword>
<reference evidence="11" key="1">
    <citation type="thesis" date="2020" institute="ProQuest LLC" country="789 East Eisenhower Parkway, Ann Arbor, MI, USA">
        <title>Comparative Genomics and Chromosome Evolution.</title>
        <authorList>
            <person name="Mudd A.B."/>
        </authorList>
    </citation>
    <scope>NUCLEOTIDE SEQUENCE</scope>
    <source>
        <strain evidence="11">237g6f4</strain>
        <tissue evidence="11">Blood</tissue>
    </source>
</reference>
<dbReference type="GO" id="GO:0010811">
    <property type="term" value="P:positive regulation of cell-substrate adhesion"/>
    <property type="evidence" value="ECO:0007669"/>
    <property type="project" value="TreeGrafter"/>
</dbReference>